<dbReference type="InterPro" id="IPR004360">
    <property type="entry name" value="Glyas_Fos-R_dOase_dom"/>
</dbReference>
<dbReference type="CDD" id="cd09012">
    <property type="entry name" value="VOC_like"/>
    <property type="match status" value="1"/>
</dbReference>
<sequence length="147" mass="16082">MPQMIFVNLPVTDLDRSTAFYEAVGATKNPRFSDDTASGMVITDAIHVMLLTHDKWRQFTDRQIPDAKISAQVMLCLSHDSRESVDQVVARAGTAGGRIDPNPVQDYGFMYGRSYADPDGHIWEVMWMDAAAAEAGPEAFAAEAAAT</sequence>
<keyword evidence="3" id="KW-1185">Reference proteome</keyword>
<gene>
    <name evidence="2" type="ORF">KWG56_00045</name>
</gene>
<dbReference type="Proteomes" id="UP000824334">
    <property type="component" value="Chromosome"/>
</dbReference>
<accession>A0ABX8TGU1</accession>
<feature type="domain" description="VOC" evidence="1">
    <location>
        <begin position="3"/>
        <end position="128"/>
    </location>
</feature>
<dbReference type="PANTHER" id="PTHR36503">
    <property type="entry name" value="BLR2520 PROTEIN"/>
    <property type="match status" value="1"/>
</dbReference>
<proteinExistence type="predicted"/>
<name>A0ABX8TGU1_9CAUL</name>
<protein>
    <submittedName>
        <fullName evidence="2">VOC family protein</fullName>
    </submittedName>
</protein>
<evidence type="ECO:0000313" key="3">
    <source>
        <dbReference type="Proteomes" id="UP000824334"/>
    </source>
</evidence>
<reference evidence="2 3" key="1">
    <citation type="submission" date="2021-07" db="EMBL/GenBank/DDBJ databases">
        <title>Isolation and characterization of bacteria from a gold mining with a capacity of golden bioaccumulation.</title>
        <authorList>
            <person name="Yang X.J."/>
        </authorList>
    </citation>
    <scope>NUCLEOTIDE SEQUENCE [LARGE SCALE GENOMIC DNA]</scope>
    <source>
        <strain evidence="2 3">Au29</strain>
    </source>
</reference>
<organism evidence="2 3">
    <name type="scientific">Brevundimonas nasdae</name>
    <dbReference type="NCBI Taxonomy" id="172043"/>
    <lineage>
        <taxon>Bacteria</taxon>
        <taxon>Pseudomonadati</taxon>
        <taxon>Pseudomonadota</taxon>
        <taxon>Alphaproteobacteria</taxon>
        <taxon>Caulobacterales</taxon>
        <taxon>Caulobacteraceae</taxon>
        <taxon>Brevundimonas</taxon>
    </lineage>
</organism>
<dbReference type="Pfam" id="PF00903">
    <property type="entry name" value="Glyoxalase"/>
    <property type="match status" value="1"/>
</dbReference>
<dbReference type="PANTHER" id="PTHR36503:SF2">
    <property type="entry name" value="BLR2408 PROTEIN"/>
    <property type="match status" value="1"/>
</dbReference>
<evidence type="ECO:0000313" key="2">
    <source>
        <dbReference type="EMBL" id="QYC10461.1"/>
    </source>
</evidence>
<dbReference type="InterPro" id="IPR037523">
    <property type="entry name" value="VOC_core"/>
</dbReference>
<dbReference type="EMBL" id="CP080034">
    <property type="protein sequence ID" value="QYC10461.1"/>
    <property type="molecule type" value="Genomic_DNA"/>
</dbReference>
<dbReference type="PROSITE" id="PS51819">
    <property type="entry name" value="VOC"/>
    <property type="match status" value="1"/>
</dbReference>
<evidence type="ECO:0000259" key="1">
    <source>
        <dbReference type="PROSITE" id="PS51819"/>
    </source>
</evidence>